<proteinExistence type="inferred from homology"/>
<dbReference type="InterPro" id="IPR043454">
    <property type="entry name" value="NPH3/RPT2-like"/>
</dbReference>
<keyword evidence="1" id="KW-0833">Ubl conjugation pathway</keyword>
<dbReference type="Pfam" id="PF03000">
    <property type="entry name" value="NPH3"/>
    <property type="match status" value="2"/>
</dbReference>
<name>A0AAN8VJH7_9MAGN</name>
<dbReference type="InterPro" id="IPR027356">
    <property type="entry name" value="NPH3_dom"/>
</dbReference>
<evidence type="ECO:0000256" key="1">
    <source>
        <dbReference type="ARBA" id="ARBA00022786"/>
    </source>
</evidence>
<keyword evidence="5" id="KW-1185">Reference proteome</keyword>
<dbReference type="EMBL" id="JBAMMX010000008">
    <property type="protein sequence ID" value="KAK6934794.1"/>
    <property type="molecule type" value="Genomic_DNA"/>
</dbReference>
<reference evidence="4 5" key="1">
    <citation type="submission" date="2023-12" db="EMBL/GenBank/DDBJ databases">
        <title>A high-quality genome assembly for Dillenia turbinata (Dilleniales).</title>
        <authorList>
            <person name="Chanderbali A."/>
        </authorList>
    </citation>
    <scope>NUCLEOTIDE SEQUENCE [LARGE SCALE GENOMIC DNA]</scope>
    <source>
        <strain evidence="4">LSX21</strain>
        <tissue evidence="4">Leaf</tissue>
    </source>
</reference>
<evidence type="ECO:0000259" key="3">
    <source>
        <dbReference type="PROSITE" id="PS51649"/>
    </source>
</evidence>
<comment type="similarity">
    <text evidence="2">Belongs to the NPH3 family.</text>
</comment>
<accession>A0AAN8VJH7</accession>
<gene>
    <name evidence="4" type="ORF">RJ641_034949</name>
</gene>
<dbReference type="Proteomes" id="UP001370490">
    <property type="component" value="Unassembled WGS sequence"/>
</dbReference>
<feature type="domain" description="NPH3" evidence="3">
    <location>
        <begin position="124"/>
        <end position="360"/>
    </location>
</feature>
<evidence type="ECO:0000313" key="5">
    <source>
        <dbReference type="Proteomes" id="UP001370490"/>
    </source>
</evidence>
<dbReference type="PANTHER" id="PTHR32370">
    <property type="entry name" value="OS12G0117600 PROTEIN"/>
    <property type="match status" value="1"/>
</dbReference>
<dbReference type="AlphaFoldDB" id="A0AAN8VJH7"/>
<evidence type="ECO:0000313" key="4">
    <source>
        <dbReference type="EMBL" id="KAK6934794.1"/>
    </source>
</evidence>
<comment type="caution">
    <text evidence="4">The sequence shown here is derived from an EMBL/GenBank/DDBJ whole genome shotgun (WGS) entry which is preliminary data.</text>
</comment>
<evidence type="ECO:0000256" key="2">
    <source>
        <dbReference type="PROSITE-ProRule" id="PRU00982"/>
    </source>
</evidence>
<protein>
    <submittedName>
        <fullName evidence="4">NPH3 domain</fullName>
    </submittedName>
</protein>
<sequence length="466" mass="53815">MPGEPETFELVARFCHCLELNLSTENIIPLSCLAVYLGMTETQSENNLLKKASTFFYTQVLRSWYETTMALQIDDSLVLYHAAKIGLLGECFEAIISKVLDDLCLLGESLKILNYRPRPNTRRRLFVDEEHLINLPLQIYEPLVRKMILRRVPLEYVAASVCRFVEKWAFIHAEDEHKVSYSKRQVIEAVERLLPAEKGVVPCTLLFEMLRCSISLEADIKCRSGLEFRIGKQVDRATHDDLLILFRGYAKDAQHDVECVRRILKHFYTNFTSSNVSGLNRVAELIEGFLAQVAKKLCGVYRAIGIFLDTHRHLIENEREYVCLVLECQKLSAEAREHAAQNQQLPLRVVVQVLLASQLQLRDAVARELQKGDAWLRKPKEEDEEEGNQIKVGFGEEDLEKKKMGAQIVQFERQCQEMRKSENDCCRWKKKVGVWSEMKRKFGCVGSRKDNCNSQVKKKVHPYMKI</sequence>
<organism evidence="4 5">
    <name type="scientific">Dillenia turbinata</name>
    <dbReference type="NCBI Taxonomy" id="194707"/>
    <lineage>
        <taxon>Eukaryota</taxon>
        <taxon>Viridiplantae</taxon>
        <taxon>Streptophyta</taxon>
        <taxon>Embryophyta</taxon>
        <taxon>Tracheophyta</taxon>
        <taxon>Spermatophyta</taxon>
        <taxon>Magnoliopsida</taxon>
        <taxon>eudicotyledons</taxon>
        <taxon>Gunneridae</taxon>
        <taxon>Pentapetalae</taxon>
        <taxon>Dilleniales</taxon>
        <taxon>Dilleniaceae</taxon>
        <taxon>Dillenia</taxon>
    </lineage>
</organism>
<dbReference type="PROSITE" id="PS51649">
    <property type="entry name" value="NPH3"/>
    <property type="match status" value="1"/>
</dbReference>